<sequence length="181" mass="20279">MRWITLTSHQPQHNPGHLSPRSLPDHHHHHHHHHHRHRLMTRCNRHGIALFCPSPLSLHWRVTARHARHALPPPLLSVCPAVHQQVIKKEIKTGGLLGGVISPKQNKRKSEAGGARGGGTEREQGAEGRQCRSRVRAGNPGRRRGPVRGLGRCSLVGRAVSAERNIINWRGGAQQRCRVKH</sequence>
<evidence type="ECO:0000313" key="3">
    <source>
        <dbReference type="Proteomes" id="UP000324222"/>
    </source>
</evidence>
<organism evidence="2 3">
    <name type="scientific">Portunus trituberculatus</name>
    <name type="common">Swimming crab</name>
    <name type="synonym">Neptunus trituberculatus</name>
    <dbReference type="NCBI Taxonomy" id="210409"/>
    <lineage>
        <taxon>Eukaryota</taxon>
        <taxon>Metazoa</taxon>
        <taxon>Ecdysozoa</taxon>
        <taxon>Arthropoda</taxon>
        <taxon>Crustacea</taxon>
        <taxon>Multicrustacea</taxon>
        <taxon>Malacostraca</taxon>
        <taxon>Eumalacostraca</taxon>
        <taxon>Eucarida</taxon>
        <taxon>Decapoda</taxon>
        <taxon>Pleocyemata</taxon>
        <taxon>Brachyura</taxon>
        <taxon>Eubrachyura</taxon>
        <taxon>Portunoidea</taxon>
        <taxon>Portunidae</taxon>
        <taxon>Portuninae</taxon>
        <taxon>Portunus</taxon>
    </lineage>
</organism>
<dbReference type="EMBL" id="VSRR010029561">
    <property type="protein sequence ID" value="MPC69520.1"/>
    <property type="molecule type" value="Genomic_DNA"/>
</dbReference>
<protein>
    <submittedName>
        <fullName evidence="2">Uncharacterized protein</fullName>
    </submittedName>
</protein>
<proteinExistence type="predicted"/>
<feature type="compositionally biased region" description="Basic residues" evidence="1">
    <location>
        <begin position="131"/>
        <end position="146"/>
    </location>
</feature>
<dbReference type="Proteomes" id="UP000324222">
    <property type="component" value="Unassembled WGS sequence"/>
</dbReference>
<dbReference type="AlphaFoldDB" id="A0A5B7HBB1"/>
<keyword evidence="3" id="KW-1185">Reference proteome</keyword>
<feature type="compositionally biased region" description="Polar residues" evidence="1">
    <location>
        <begin position="1"/>
        <end position="13"/>
    </location>
</feature>
<feature type="region of interest" description="Disordered" evidence="1">
    <location>
        <begin position="1"/>
        <end position="38"/>
    </location>
</feature>
<reference evidence="2 3" key="1">
    <citation type="submission" date="2019-05" db="EMBL/GenBank/DDBJ databases">
        <title>Another draft genome of Portunus trituberculatus and its Hox gene families provides insights of decapod evolution.</title>
        <authorList>
            <person name="Jeong J.-H."/>
            <person name="Song I."/>
            <person name="Kim S."/>
            <person name="Choi T."/>
            <person name="Kim D."/>
            <person name="Ryu S."/>
            <person name="Kim W."/>
        </authorList>
    </citation>
    <scope>NUCLEOTIDE SEQUENCE [LARGE SCALE GENOMIC DNA]</scope>
    <source>
        <tissue evidence="2">Muscle</tissue>
    </source>
</reference>
<evidence type="ECO:0000256" key="1">
    <source>
        <dbReference type="SAM" id="MobiDB-lite"/>
    </source>
</evidence>
<name>A0A5B7HBB1_PORTR</name>
<comment type="caution">
    <text evidence="2">The sequence shown here is derived from an EMBL/GenBank/DDBJ whole genome shotgun (WGS) entry which is preliminary data.</text>
</comment>
<gene>
    <name evidence="2" type="ORF">E2C01_063745</name>
</gene>
<accession>A0A5B7HBB1</accession>
<feature type="compositionally biased region" description="Basic and acidic residues" evidence="1">
    <location>
        <begin position="119"/>
        <end position="130"/>
    </location>
</feature>
<feature type="compositionally biased region" description="Basic residues" evidence="1">
    <location>
        <begin position="26"/>
        <end position="38"/>
    </location>
</feature>
<evidence type="ECO:0000313" key="2">
    <source>
        <dbReference type="EMBL" id="MPC69520.1"/>
    </source>
</evidence>
<feature type="region of interest" description="Disordered" evidence="1">
    <location>
        <begin position="96"/>
        <end position="150"/>
    </location>
</feature>